<keyword evidence="2" id="KW-1185">Reference proteome</keyword>
<proteinExistence type="predicted"/>
<comment type="caution">
    <text evidence="1">The sequence shown here is derived from an EMBL/GenBank/DDBJ whole genome shotgun (WGS) entry which is preliminary data.</text>
</comment>
<protein>
    <submittedName>
        <fullName evidence="1">DUF3231 family protein</fullName>
    </submittedName>
</protein>
<dbReference type="Gene3D" id="1.20.1260.10">
    <property type="match status" value="1"/>
</dbReference>
<reference evidence="2" key="1">
    <citation type="journal article" date="2019" name="Int. J. Syst. Evol. Microbiol.">
        <title>The Global Catalogue of Microorganisms (GCM) 10K type strain sequencing project: providing services to taxonomists for standard genome sequencing and annotation.</title>
        <authorList>
            <consortium name="The Broad Institute Genomics Platform"/>
            <consortium name="The Broad Institute Genome Sequencing Center for Infectious Disease"/>
            <person name="Wu L."/>
            <person name="Ma J."/>
        </authorList>
    </citation>
    <scope>NUCLEOTIDE SEQUENCE [LARGE SCALE GENOMIC DNA]</scope>
    <source>
        <strain evidence="2">TISTR 1535</strain>
    </source>
</reference>
<evidence type="ECO:0000313" key="2">
    <source>
        <dbReference type="Proteomes" id="UP001597502"/>
    </source>
</evidence>
<dbReference type="RefSeq" id="WP_382394326.1">
    <property type="nucleotide sequence ID" value="NZ_JBHUNA010000024.1"/>
</dbReference>
<gene>
    <name evidence="1" type="ORF">ACFSUO_11795</name>
</gene>
<accession>A0ABW5VAG2</accession>
<dbReference type="Proteomes" id="UP001597502">
    <property type="component" value="Unassembled WGS sequence"/>
</dbReference>
<name>A0ABW5VAG2_9BACI</name>
<dbReference type="InterPro" id="IPR021617">
    <property type="entry name" value="DUF3231"/>
</dbReference>
<organism evidence="1 2">
    <name type="scientific">Lentibacillus juripiscarius</name>
    <dbReference type="NCBI Taxonomy" id="257446"/>
    <lineage>
        <taxon>Bacteria</taxon>
        <taxon>Bacillati</taxon>
        <taxon>Bacillota</taxon>
        <taxon>Bacilli</taxon>
        <taxon>Bacillales</taxon>
        <taxon>Bacillaceae</taxon>
        <taxon>Lentibacillus</taxon>
    </lineage>
</organism>
<evidence type="ECO:0000313" key="1">
    <source>
        <dbReference type="EMBL" id="MFD2761635.1"/>
    </source>
</evidence>
<dbReference type="Pfam" id="PF11553">
    <property type="entry name" value="DUF3231"/>
    <property type="match status" value="1"/>
</dbReference>
<dbReference type="EMBL" id="JBHUNA010000024">
    <property type="protein sequence ID" value="MFD2761635.1"/>
    <property type="molecule type" value="Genomic_DNA"/>
</dbReference>
<dbReference type="InterPro" id="IPR012347">
    <property type="entry name" value="Ferritin-like"/>
</dbReference>
<sequence length="186" mass="20577">MQKISQLFETASNVIQSLTDNQKNPLHVGEAMACWTYLSFVNNIITYEEVGLNTTTDPGVIELYQDALATARSHKKQMSEFMRKEGVSLPNAPEDKPQSDPNAIPIGAKFTDNELANTLMINFVVAADMCAASASQSLRTDLGLMFLKFQTEKLSLGFKAKEIMQKKGWLKVPPFYQPPGAPNTKS</sequence>